<keyword evidence="3" id="KW-1185">Reference proteome</keyword>
<organism evidence="2 3">
    <name type="scientific">Dendrothele bispora (strain CBS 962.96)</name>
    <dbReference type="NCBI Taxonomy" id="1314807"/>
    <lineage>
        <taxon>Eukaryota</taxon>
        <taxon>Fungi</taxon>
        <taxon>Dikarya</taxon>
        <taxon>Basidiomycota</taxon>
        <taxon>Agaricomycotina</taxon>
        <taxon>Agaricomycetes</taxon>
        <taxon>Agaricomycetidae</taxon>
        <taxon>Agaricales</taxon>
        <taxon>Agaricales incertae sedis</taxon>
        <taxon>Dendrothele</taxon>
    </lineage>
</organism>
<evidence type="ECO:0000313" key="3">
    <source>
        <dbReference type="Proteomes" id="UP000297245"/>
    </source>
</evidence>
<proteinExistence type="predicted"/>
<reference evidence="2 3" key="1">
    <citation type="journal article" date="2019" name="Nat. Ecol. Evol.">
        <title>Megaphylogeny resolves global patterns of mushroom evolution.</title>
        <authorList>
            <person name="Varga T."/>
            <person name="Krizsan K."/>
            <person name="Foldi C."/>
            <person name="Dima B."/>
            <person name="Sanchez-Garcia M."/>
            <person name="Sanchez-Ramirez S."/>
            <person name="Szollosi G.J."/>
            <person name="Szarkandi J.G."/>
            <person name="Papp V."/>
            <person name="Albert L."/>
            <person name="Andreopoulos W."/>
            <person name="Angelini C."/>
            <person name="Antonin V."/>
            <person name="Barry K.W."/>
            <person name="Bougher N.L."/>
            <person name="Buchanan P."/>
            <person name="Buyck B."/>
            <person name="Bense V."/>
            <person name="Catcheside P."/>
            <person name="Chovatia M."/>
            <person name="Cooper J."/>
            <person name="Damon W."/>
            <person name="Desjardin D."/>
            <person name="Finy P."/>
            <person name="Geml J."/>
            <person name="Haridas S."/>
            <person name="Hughes K."/>
            <person name="Justo A."/>
            <person name="Karasinski D."/>
            <person name="Kautmanova I."/>
            <person name="Kiss B."/>
            <person name="Kocsube S."/>
            <person name="Kotiranta H."/>
            <person name="LaButti K.M."/>
            <person name="Lechner B.E."/>
            <person name="Liimatainen K."/>
            <person name="Lipzen A."/>
            <person name="Lukacs Z."/>
            <person name="Mihaltcheva S."/>
            <person name="Morgado L.N."/>
            <person name="Niskanen T."/>
            <person name="Noordeloos M.E."/>
            <person name="Ohm R.A."/>
            <person name="Ortiz-Santana B."/>
            <person name="Ovrebo C."/>
            <person name="Racz N."/>
            <person name="Riley R."/>
            <person name="Savchenko A."/>
            <person name="Shiryaev A."/>
            <person name="Soop K."/>
            <person name="Spirin V."/>
            <person name="Szebenyi C."/>
            <person name="Tomsovsky M."/>
            <person name="Tulloss R.E."/>
            <person name="Uehling J."/>
            <person name="Grigoriev I.V."/>
            <person name="Vagvolgyi C."/>
            <person name="Papp T."/>
            <person name="Martin F.M."/>
            <person name="Miettinen O."/>
            <person name="Hibbett D.S."/>
            <person name="Nagy L.G."/>
        </authorList>
    </citation>
    <scope>NUCLEOTIDE SEQUENCE [LARGE SCALE GENOMIC DNA]</scope>
    <source>
        <strain evidence="2 3">CBS 962.96</strain>
    </source>
</reference>
<gene>
    <name evidence="2" type="ORF">K435DRAFT_486433</name>
</gene>
<dbReference type="AlphaFoldDB" id="A0A4V4HGQ8"/>
<keyword evidence="1" id="KW-0812">Transmembrane</keyword>
<sequence length="72" mass="8613">MSFDTFLFSIPDMLYYQHRPLLLSNTFRRQIDGRTVRKPVLNSLHRYLTSPLVIAPTYAWLVLQYLMALPRR</sequence>
<dbReference type="EMBL" id="ML179115">
    <property type="protein sequence ID" value="THU99715.1"/>
    <property type="molecule type" value="Genomic_DNA"/>
</dbReference>
<keyword evidence="1" id="KW-0472">Membrane</keyword>
<evidence type="ECO:0000256" key="1">
    <source>
        <dbReference type="SAM" id="Phobius"/>
    </source>
</evidence>
<name>A0A4V4HGQ8_DENBC</name>
<dbReference type="Proteomes" id="UP000297245">
    <property type="component" value="Unassembled WGS sequence"/>
</dbReference>
<feature type="transmembrane region" description="Helical" evidence="1">
    <location>
        <begin position="47"/>
        <end position="68"/>
    </location>
</feature>
<accession>A0A4V4HGQ8</accession>
<evidence type="ECO:0000313" key="2">
    <source>
        <dbReference type="EMBL" id="THU99715.1"/>
    </source>
</evidence>
<keyword evidence="1" id="KW-1133">Transmembrane helix</keyword>
<protein>
    <submittedName>
        <fullName evidence="2">Uncharacterized protein</fullName>
    </submittedName>
</protein>